<dbReference type="OrthoDB" id="1898734at2759"/>
<dbReference type="InterPro" id="IPR000073">
    <property type="entry name" value="AB_hydrolase_1"/>
</dbReference>
<dbReference type="EMBL" id="JAABOA010000167">
    <property type="protein sequence ID" value="KAF9585515.1"/>
    <property type="molecule type" value="Genomic_DNA"/>
</dbReference>
<feature type="region of interest" description="Disordered" evidence="3">
    <location>
        <begin position="127"/>
        <end position="146"/>
    </location>
</feature>
<dbReference type="Pfam" id="PF00561">
    <property type="entry name" value="Abhydrolase_1"/>
    <property type="match status" value="1"/>
</dbReference>
<sequence length="935" mass="104567">MMFLALRSMPNREAARQELINAAVELDKKFSKEKGLPRVFTGKTPMNSASACLTNNGDKYFIPFKPEGSKSTHFRLAYQPGDFDTAVKEYDHWMEKLVKHDWPLCFGTPKDGAVPIHILEKQAREKQEREQVEVDAATSRTRTETTELRSESVLEVVTSVEIEAKVTVQSSVATFAGYNGSEAENETLTRSATEVTEATLGSLSNQDDSKKRSPEPMDTLSPDLELRIIKKVKADSDRSTFIEESSHVTETLQHLEIKASESATSSRSSTPAPTSTSRPSPLPQSKSSTPRNRTTSSSSSTTGNPKQEVPVPDSQRVDEYRLEDLDLTNVPNGLSEAVRVDASTIPNSGNGLFAKVDLPASTPLGFYFGVPMTENEFDSLKDGVGLASHYSIMYRRTVLDATDENGMPYSDPNGRLYCPFHFMNEHPSGNISFITGSVVNQVICTTNRDVKAGEELFVFYGKEVDRFWENHDGSGNLATDKTSRYLRPGPIESFVSHGLKTMDYYFDLPLRHTDPTCQETIVVFARRVVAVERQADVDKMPWIIFFQGGPGFQGPAYNSGWVKVAAKKFNVLLLDQRGTGLSTAITVQSLLQFKTPQEQADYFMQFRADSIVRDSELIRETVLANSTEKKWSLLGQSYGGFCISTYLSLFPESVTAAYITGGIPPMMDSLESVYRRSYKSVMKHTERYYKRFPMDVKRVQKIMKHLATNEVKLPSGGTLTPRKFQQLGLNFGVSGGMDRVHSLCLKAFVTLKDGTEVMSSQFLDEMASQDQIPPIYAILHESIYCDGPGFASNWTASRLLDGEFASSLKYSVEAFESDPTKLVYFTGEHMYDWMLDEYASLQPLKECADILAKYDRWPKLYNKEVLAKNTVPVAASVYYHDMYVDRKCSENTAQGIQGIRLWVTNEFMHSGLRDSDAVFTKLMKLAGKEIDIPVA</sequence>
<dbReference type="PROSITE" id="PS50280">
    <property type="entry name" value="SET"/>
    <property type="match status" value="1"/>
</dbReference>
<keyword evidence="6" id="KW-1185">Reference proteome</keyword>
<dbReference type="InterPro" id="IPR001214">
    <property type="entry name" value="SET_dom"/>
</dbReference>
<protein>
    <recommendedName>
        <fullName evidence="4">SET domain-containing protein</fullName>
    </recommendedName>
</protein>
<dbReference type="Gene3D" id="2.170.270.10">
    <property type="entry name" value="SET domain"/>
    <property type="match status" value="1"/>
</dbReference>
<feature type="domain" description="SET" evidence="4">
    <location>
        <begin position="336"/>
        <end position="461"/>
    </location>
</feature>
<dbReference type="Proteomes" id="UP000780801">
    <property type="component" value="Unassembled WGS sequence"/>
</dbReference>
<evidence type="ECO:0000256" key="1">
    <source>
        <dbReference type="ARBA" id="ARBA00010088"/>
    </source>
</evidence>
<dbReference type="SUPFAM" id="SSF53474">
    <property type="entry name" value="alpha/beta-Hydrolases"/>
    <property type="match status" value="1"/>
</dbReference>
<evidence type="ECO:0000313" key="6">
    <source>
        <dbReference type="Proteomes" id="UP000780801"/>
    </source>
</evidence>
<keyword evidence="2" id="KW-0378">Hydrolase</keyword>
<gene>
    <name evidence="5" type="ORF">BGW38_002003</name>
</gene>
<evidence type="ECO:0000259" key="4">
    <source>
        <dbReference type="PROSITE" id="PS50280"/>
    </source>
</evidence>
<dbReference type="Gene3D" id="3.40.50.1820">
    <property type="entry name" value="alpha/beta hydrolase"/>
    <property type="match status" value="1"/>
</dbReference>
<accession>A0A9P6G3E5</accession>
<dbReference type="AlphaFoldDB" id="A0A9P6G3E5"/>
<reference evidence="5" key="1">
    <citation type="journal article" date="2020" name="Fungal Divers.">
        <title>Resolving the Mortierellaceae phylogeny through synthesis of multi-gene phylogenetics and phylogenomics.</title>
        <authorList>
            <person name="Vandepol N."/>
            <person name="Liber J."/>
            <person name="Desiro A."/>
            <person name="Na H."/>
            <person name="Kennedy M."/>
            <person name="Barry K."/>
            <person name="Grigoriev I.V."/>
            <person name="Miller A.N."/>
            <person name="O'Donnell K."/>
            <person name="Stajich J.E."/>
            <person name="Bonito G."/>
        </authorList>
    </citation>
    <scope>NUCLEOTIDE SEQUENCE</scope>
    <source>
        <strain evidence="5">KOD1015</strain>
    </source>
</reference>
<evidence type="ECO:0000313" key="5">
    <source>
        <dbReference type="EMBL" id="KAF9585515.1"/>
    </source>
</evidence>
<dbReference type="PANTHER" id="PTHR43248:SF2">
    <property type="entry name" value="PROLYL AMINOPEPTIDASE"/>
    <property type="match status" value="1"/>
</dbReference>
<proteinExistence type="inferred from homology"/>
<feature type="region of interest" description="Disordered" evidence="3">
    <location>
        <begin position="256"/>
        <end position="316"/>
    </location>
</feature>
<dbReference type="PRINTS" id="PR00793">
    <property type="entry name" value="PROAMNOPTASE"/>
</dbReference>
<organism evidence="5 6">
    <name type="scientific">Lunasporangiospora selenospora</name>
    <dbReference type="NCBI Taxonomy" id="979761"/>
    <lineage>
        <taxon>Eukaryota</taxon>
        <taxon>Fungi</taxon>
        <taxon>Fungi incertae sedis</taxon>
        <taxon>Mucoromycota</taxon>
        <taxon>Mortierellomycotina</taxon>
        <taxon>Mortierellomycetes</taxon>
        <taxon>Mortierellales</taxon>
        <taxon>Mortierellaceae</taxon>
        <taxon>Lunasporangiospora</taxon>
    </lineage>
</organism>
<dbReference type="GO" id="GO:0006508">
    <property type="term" value="P:proteolysis"/>
    <property type="evidence" value="ECO:0007669"/>
    <property type="project" value="InterPro"/>
</dbReference>
<dbReference type="GO" id="GO:0008233">
    <property type="term" value="F:peptidase activity"/>
    <property type="evidence" value="ECO:0007669"/>
    <property type="project" value="InterPro"/>
</dbReference>
<dbReference type="InterPro" id="IPR051601">
    <property type="entry name" value="Serine_prot/Carboxylest_S33"/>
</dbReference>
<feature type="compositionally biased region" description="Low complexity" evidence="3">
    <location>
        <begin position="262"/>
        <end position="306"/>
    </location>
</feature>
<evidence type="ECO:0000256" key="2">
    <source>
        <dbReference type="ARBA" id="ARBA00022801"/>
    </source>
</evidence>
<comment type="caution">
    <text evidence="5">The sequence shown here is derived from an EMBL/GenBank/DDBJ whole genome shotgun (WGS) entry which is preliminary data.</text>
</comment>
<evidence type="ECO:0000256" key="3">
    <source>
        <dbReference type="SAM" id="MobiDB-lite"/>
    </source>
</evidence>
<dbReference type="InterPro" id="IPR029058">
    <property type="entry name" value="AB_hydrolase_fold"/>
</dbReference>
<feature type="compositionally biased region" description="Polar residues" evidence="3">
    <location>
        <begin position="186"/>
        <end position="206"/>
    </location>
</feature>
<dbReference type="PANTHER" id="PTHR43248">
    <property type="entry name" value="2-SUCCINYL-6-HYDROXY-2,4-CYCLOHEXADIENE-1-CARBOXYLATE SYNTHASE"/>
    <property type="match status" value="1"/>
</dbReference>
<feature type="region of interest" description="Disordered" evidence="3">
    <location>
        <begin position="182"/>
        <end position="224"/>
    </location>
</feature>
<dbReference type="InterPro" id="IPR002410">
    <property type="entry name" value="Peptidase_S33"/>
</dbReference>
<dbReference type="SUPFAM" id="SSF82199">
    <property type="entry name" value="SET domain"/>
    <property type="match status" value="1"/>
</dbReference>
<comment type="similarity">
    <text evidence="1">Belongs to the peptidase S33 family.</text>
</comment>
<dbReference type="SMART" id="SM00317">
    <property type="entry name" value="SET"/>
    <property type="match status" value="1"/>
</dbReference>
<name>A0A9P6G3E5_9FUNG</name>
<dbReference type="Pfam" id="PF00856">
    <property type="entry name" value="SET"/>
    <property type="match status" value="1"/>
</dbReference>
<dbReference type="InterPro" id="IPR046341">
    <property type="entry name" value="SET_dom_sf"/>
</dbReference>